<dbReference type="PANTHER" id="PTHR43214">
    <property type="entry name" value="TWO-COMPONENT RESPONSE REGULATOR"/>
    <property type="match status" value="1"/>
</dbReference>
<feature type="domain" description="HTH luxR-type" evidence="4">
    <location>
        <begin position="140"/>
        <end position="205"/>
    </location>
</feature>
<evidence type="ECO:0000256" key="2">
    <source>
        <dbReference type="ARBA" id="ARBA00023125"/>
    </source>
</evidence>
<gene>
    <name evidence="5" type="ORF">GCM10022247_04280</name>
</gene>
<organism evidence="5 6">
    <name type="scientific">Allokutzneria multivorans</name>
    <dbReference type="NCBI Taxonomy" id="1142134"/>
    <lineage>
        <taxon>Bacteria</taxon>
        <taxon>Bacillati</taxon>
        <taxon>Actinomycetota</taxon>
        <taxon>Actinomycetes</taxon>
        <taxon>Pseudonocardiales</taxon>
        <taxon>Pseudonocardiaceae</taxon>
        <taxon>Allokutzneria</taxon>
    </lineage>
</organism>
<dbReference type="EMBL" id="BAABAL010000004">
    <property type="protein sequence ID" value="GAA3988930.1"/>
    <property type="molecule type" value="Genomic_DNA"/>
</dbReference>
<dbReference type="PROSITE" id="PS50043">
    <property type="entry name" value="HTH_LUXR_2"/>
    <property type="match status" value="1"/>
</dbReference>
<dbReference type="PRINTS" id="PR00038">
    <property type="entry name" value="HTHLUXR"/>
</dbReference>
<evidence type="ECO:0000259" key="4">
    <source>
        <dbReference type="PROSITE" id="PS50043"/>
    </source>
</evidence>
<dbReference type="RefSeq" id="WP_344870747.1">
    <property type="nucleotide sequence ID" value="NZ_BAABAL010000004.1"/>
</dbReference>
<dbReference type="Proteomes" id="UP001501747">
    <property type="component" value="Unassembled WGS sequence"/>
</dbReference>
<evidence type="ECO:0000256" key="1">
    <source>
        <dbReference type="ARBA" id="ARBA00023015"/>
    </source>
</evidence>
<evidence type="ECO:0000256" key="3">
    <source>
        <dbReference type="ARBA" id="ARBA00023163"/>
    </source>
</evidence>
<reference evidence="6" key="1">
    <citation type="journal article" date="2019" name="Int. J. Syst. Evol. Microbiol.">
        <title>The Global Catalogue of Microorganisms (GCM) 10K type strain sequencing project: providing services to taxonomists for standard genome sequencing and annotation.</title>
        <authorList>
            <consortium name="The Broad Institute Genomics Platform"/>
            <consortium name="The Broad Institute Genome Sequencing Center for Infectious Disease"/>
            <person name="Wu L."/>
            <person name="Ma J."/>
        </authorList>
    </citation>
    <scope>NUCLEOTIDE SEQUENCE [LARGE SCALE GENOMIC DNA]</scope>
    <source>
        <strain evidence="6">JCM 17342</strain>
    </source>
</reference>
<dbReference type="SUPFAM" id="SSF46894">
    <property type="entry name" value="C-terminal effector domain of the bipartite response regulators"/>
    <property type="match status" value="1"/>
</dbReference>
<protein>
    <submittedName>
        <fullName evidence="5">Response regulator transcription factor</fullName>
    </submittedName>
</protein>
<dbReference type="PANTHER" id="PTHR43214:SF24">
    <property type="entry name" value="TRANSCRIPTIONAL REGULATORY PROTEIN NARL-RELATED"/>
    <property type="match status" value="1"/>
</dbReference>
<dbReference type="InterPro" id="IPR000792">
    <property type="entry name" value="Tscrpt_reg_LuxR_C"/>
</dbReference>
<keyword evidence="3" id="KW-0804">Transcription</keyword>
<sequence length="207" mass="22431">MTVRTPVYVHASDPILRTGLAAALRGQPGMLVVDHAAVDGSVIGVLAAERMDDEVTAELRKLHATGCHRVVLVVTKIDSVDLPEAVDLGVCAVVRRGEASAEHLADVVGRASRGEAALPPEMLARLLKQVARMQRNMISNGAGFNGLSRREADVLRLVSQGLETKDIATRLCYSERTVKNVLHDVTSRFHLRNRSHAVAYAMREGLI</sequence>
<keyword evidence="6" id="KW-1185">Reference proteome</keyword>
<dbReference type="Gene3D" id="3.40.50.2300">
    <property type="match status" value="1"/>
</dbReference>
<dbReference type="SMART" id="SM00421">
    <property type="entry name" value="HTH_LUXR"/>
    <property type="match status" value="1"/>
</dbReference>
<evidence type="ECO:0000313" key="6">
    <source>
        <dbReference type="Proteomes" id="UP001501747"/>
    </source>
</evidence>
<proteinExistence type="predicted"/>
<accession>A0ABP7QY34</accession>
<keyword evidence="1" id="KW-0805">Transcription regulation</keyword>
<dbReference type="Pfam" id="PF00196">
    <property type="entry name" value="GerE"/>
    <property type="match status" value="1"/>
</dbReference>
<keyword evidence="2" id="KW-0238">DNA-binding</keyword>
<dbReference type="InterPro" id="IPR016032">
    <property type="entry name" value="Sig_transdc_resp-reg_C-effctor"/>
</dbReference>
<comment type="caution">
    <text evidence="5">The sequence shown here is derived from an EMBL/GenBank/DDBJ whole genome shotgun (WGS) entry which is preliminary data.</text>
</comment>
<name>A0ABP7QY34_9PSEU</name>
<dbReference type="InterPro" id="IPR039420">
    <property type="entry name" value="WalR-like"/>
</dbReference>
<dbReference type="CDD" id="cd06170">
    <property type="entry name" value="LuxR_C_like"/>
    <property type="match status" value="1"/>
</dbReference>
<evidence type="ECO:0000313" key="5">
    <source>
        <dbReference type="EMBL" id="GAA3988930.1"/>
    </source>
</evidence>